<dbReference type="EMBL" id="JARPWH010000054">
    <property type="protein sequence ID" value="MDT2403522.1"/>
    <property type="molecule type" value="Genomic_DNA"/>
</dbReference>
<dbReference type="Proteomes" id="UP001260773">
    <property type="component" value="Unassembled WGS sequence"/>
</dbReference>
<evidence type="ECO:0000259" key="4">
    <source>
        <dbReference type="PROSITE" id="PS50943"/>
    </source>
</evidence>
<feature type="domain" description="HTH cro/C1-type" evidence="4">
    <location>
        <begin position="7"/>
        <end position="61"/>
    </location>
</feature>
<dbReference type="SUPFAM" id="SSF47413">
    <property type="entry name" value="lambda repressor-like DNA-binding domains"/>
    <property type="match status" value="1"/>
</dbReference>
<dbReference type="AlphaFoldDB" id="A0AAW8RU90"/>
<dbReference type="Gene3D" id="2.10.109.10">
    <property type="entry name" value="Umud Fragment, subunit A"/>
    <property type="match status" value="1"/>
</dbReference>
<dbReference type="InterPro" id="IPR010982">
    <property type="entry name" value="Lambda_DNA-bd_dom_sf"/>
</dbReference>
<protein>
    <submittedName>
        <fullName evidence="5">XRE family transcriptional regulator</fullName>
    </submittedName>
</protein>
<proteinExistence type="predicted"/>
<keyword evidence="2" id="KW-0238">DNA-binding</keyword>
<keyword evidence="1" id="KW-0805">Transcription regulation</keyword>
<dbReference type="PROSITE" id="PS50943">
    <property type="entry name" value="HTH_CROC1"/>
    <property type="match status" value="1"/>
</dbReference>
<dbReference type="InterPro" id="IPR015927">
    <property type="entry name" value="Peptidase_S24_S26A/B/C"/>
</dbReference>
<dbReference type="GO" id="GO:0003677">
    <property type="term" value="F:DNA binding"/>
    <property type="evidence" value="ECO:0007669"/>
    <property type="project" value="UniProtKB-KW"/>
</dbReference>
<evidence type="ECO:0000313" key="5">
    <source>
        <dbReference type="EMBL" id="MDT2403522.1"/>
    </source>
</evidence>
<comment type="caution">
    <text evidence="5">The sequence shown here is derived from an EMBL/GenBank/DDBJ whole genome shotgun (WGS) entry which is preliminary data.</text>
</comment>
<dbReference type="CDD" id="cd06529">
    <property type="entry name" value="S24_LexA-like"/>
    <property type="match status" value="1"/>
</dbReference>
<dbReference type="Gene3D" id="1.10.260.40">
    <property type="entry name" value="lambda repressor-like DNA-binding domains"/>
    <property type="match status" value="1"/>
</dbReference>
<evidence type="ECO:0000256" key="2">
    <source>
        <dbReference type="ARBA" id="ARBA00023125"/>
    </source>
</evidence>
<dbReference type="Pfam" id="PF00717">
    <property type="entry name" value="Peptidase_S24"/>
    <property type="match status" value="1"/>
</dbReference>
<dbReference type="InterPro" id="IPR001387">
    <property type="entry name" value="Cro/C1-type_HTH"/>
</dbReference>
<accession>A0AAW8RU90</accession>
<sequence length="220" mass="24308">MTTGEKIAKLRADRNLSQAALAEQLNIGTSTLGMWETGKRGLKDDTLKMIANFFDVSVDYLLDISDEPNTLKNTVPIAGEIPEEYTIPILGRIAASAPAGLVSDYEGEISIQPSSIKRYGRKDIFALRVLGDSMNRIIPEGAIAIIHKTCDWEDGDICAVTINGDDATLKQVTKTDRGIKFTPLSYSKFHAPWEYIKDEDEVDVIIHGIFLYGIIPTDKM</sequence>
<dbReference type="PANTHER" id="PTHR40661">
    <property type="match status" value="1"/>
</dbReference>
<organism evidence="5 6">
    <name type="scientific">Enterococcus avium</name>
    <name type="common">Streptococcus avium</name>
    <dbReference type="NCBI Taxonomy" id="33945"/>
    <lineage>
        <taxon>Bacteria</taxon>
        <taxon>Bacillati</taxon>
        <taxon>Bacillota</taxon>
        <taxon>Bacilli</taxon>
        <taxon>Lactobacillales</taxon>
        <taxon>Enterococcaceae</taxon>
        <taxon>Enterococcus</taxon>
    </lineage>
</organism>
<dbReference type="SMART" id="SM00530">
    <property type="entry name" value="HTH_XRE"/>
    <property type="match status" value="1"/>
</dbReference>
<name>A0AAW8RU90_ENTAV</name>
<dbReference type="InterPro" id="IPR036286">
    <property type="entry name" value="LexA/Signal_pep-like_sf"/>
</dbReference>
<dbReference type="SUPFAM" id="SSF51306">
    <property type="entry name" value="LexA/Signal peptidase"/>
    <property type="match status" value="1"/>
</dbReference>
<evidence type="ECO:0000256" key="1">
    <source>
        <dbReference type="ARBA" id="ARBA00023015"/>
    </source>
</evidence>
<dbReference type="CDD" id="cd00093">
    <property type="entry name" value="HTH_XRE"/>
    <property type="match status" value="1"/>
</dbReference>
<gene>
    <name evidence="5" type="ORF">P7D43_14205</name>
</gene>
<dbReference type="Pfam" id="PF01381">
    <property type="entry name" value="HTH_3"/>
    <property type="match status" value="1"/>
</dbReference>
<dbReference type="InterPro" id="IPR039418">
    <property type="entry name" value="LexA-like"/>
</dbReference>
<dbReference type="RefSeq" id="WP_311865401.1">
    <property type="nucleotide sequence ID" value="NZ_JARPWH010000054.1"/>
</dbReference>
<keyword evidence="3" id="KW-0804">Transcription</keyword>
<evidence type="ECO:0000256" key="3">
    <source>
        <dbReference type="ARBA" id="ARBA00023163"/>
    </source>
</evidence>
<reference evidence="5" key="1">
    <citation type="submission" date="2023-03" db="EMBL/GenBank/DDBJ databases">
        <authorList>
            <person name="Shen W."/>
            <person name="Cai J."/>
        </authorList>
    </citation>
    <scope>NUCLEOTIDE SEQUENCE</scope>
    <source>
        <strain evidence="5">P33-2</strain>
    </source>
</reference>
<dbReference type="PANTHER" id="PTHR40661:SF3">
    <property type="entry name" value="FELS-1 PROPHAGE TRANSCRIPTIONAL REGULATOR"/>
    <property type="match status" value="1"/>
</dbReference>
<evidence type="ECO:0000313" key="6">
    <source>
        <dbReference type="Proteomes" id="UP001260773"/>
    </source>
</evidence>